<evidence type="ECO:0000313" key="3">
    <source>
        <dbReference type="Proteomes" id="UP001642260"/>
    </source>
</evidence>
<organism evidence="2 3">
    <name type="scientific">Eruca vesicaria subsp. sativa</name>
    <name type="common">Garden rocket</name>
    <name type="synonym">Eruca sativa</name>
    <dbReference type="NCBI Taxonomy" id="29727"/>
    <lineage>
        <taxon>Eukaryota</taxon>
        <taxon>Viridiplantae</taxon>
        <taxon>Streptophyta</taxon>
        <taxon>Embryophyta</taxon>
        <taxon>Tracheophyta</taxon>
        <taxon>Spermatophyta</taxon>
        <taxon>Magnoliopsida</taxon>
        <taxon>eudicotyledons</taxon>
        <taxon>Gunneridae</taxon>
        <taxon>Pentapetalae</taxon>
        <taxon>rosids</taxon>
        <taxon>malvids</taxon>
        <taxon>Brassicales</taxon>
        <taxon>Brassicaceae</taxon>
        <taxon>Brassiceae</taxon>
        <taxon>Eruca</taxon>
    </lineage>
</organism>
<accession>A0ABC8LY52</accession>
<proteinExistence type="predicted"/>
<feature type="compositionally biased region" description="Basic and acidic residues" evidence="1">
    <location>
        <begin position="48"/>
        <end position="57"/>
    </location>
</feature>
<evidence type="ECO:0000256" key="1">
    <source>
        <dbReference type="SAM" id="MobiDB-lite"/>
    </source>
</evidence>
<reference evidence="2 3" key="1">
    <citation type="submission" date="2022-03" db="EMBL/GenBank/DDBJ databases">
        <authorList>
            <person name="Macdonald S."/>
            <person name="Ahmed S."/>
            <person name="Newling K."/>
        </authorList>
    </citation>
    <scope>NUCLEOTIDE SEQUENCE [LARGE SCALE GENOMIC DNA]</scope>
</reference>
<comment type="caution">
    <text evidence="2">The sequence shown here is derived from an EMBL/GenBank/DDBJ whole genome shotgun (WGS) entry which is preliminary data.</text>
</comment>
<dbReference type="Proteomes" id="UP001642260">
    <property type="component" value="Unassembled WGS sequence"/>
</dbReference>
<dbReference type="AlphaFoldDB" id="A0ABC8LY52"/>
<evidence type="ECO:0008006" key="4">
    <source>
        <dbReference type="Google" id="ProtNLM"/>
    </source>
</evidence>
<gene>
    <name evidence="2" type="ORF">ERUC_LOCUS41316</name>
</gene>
<evidence type="ECO:0000313" key="2">
    <source>
        <dbReference type="EMBL" id="CAH8388833.1"/>
    </source>
</evidence>
<dbReference type="EMBL" id="CAKOAT010818486">
    <property type="protein sequence ID" value="CAH8388833.1"/>
    <property type="molecule type" value="Genomic_DNA"/>
</dbReference>
<feature type="region of interest" description="Disordered" evidence="1">
    <location>
        <begin position="22"/>
        <end position="59"/>
    </location>
</feature>
<protein>
    <recommendedName>
        <fullName evidence="4">Glucosamine-phosphate N-acetyltransferase</fullName>
    </recommendedName>
</protein>
<sequence>MGFVVCVGNASLVSVFCKPHHVEESTSDRDDDDAKEERLSSSSLYPLESRRQSKEESSLGDMFQDVLPFSPSSGQLVGFGRAYSDYSHK</sequence>
<keyword evidence="3" id="KW-1185">Reference proteome</keyword>
<name>A0ABC8LY52_ERUVS</name>